<reference evidence="2 3" key="1">
    <citation type="submission" date="2023-07" db="EMBL/GenBank/DDBJ databases">
        <title>Functional and genomic diversity of the sorghum phyllosphere microbiome.</title>
        <authorList>
            <person name="Shade A."/>
        </authorList>
    </citation>
    <scope>NUCLEOTIDE SEQUENCE [LARGE SCALE GENOMIC DNA]</scope>
    <source>
        <strain evidence="2 3">SORGH_AS_1064</strain>
    </source>
</reference>
<organism evidence="2 3">
    <name type="scientific">Chryseobacterium camelliae</name>
    <dbReference type="NCBI Taxonomy" id="1265445"/>
    <lineage>
        <taxon>Bacteria</taxon>
        <taxon>Pseudomonadati</taxon>
        <taxon>Bacteroidota</taxon>
        <taxon>Flavobacteriia</taxon>
        <taxon>Flavobacteriales</taxon>
        <taxon>Weeksellaceae</taxon>
        <taxon>Chryseobacterium group</taxon>
        <taxon>Chryseobacterium</taxon>
    </lineage>
</organism>
<keyword evidence="1" id="KW-0732">Signal</keyword>
<dbReference type="RefSeq" id="WP_307445829.1">
    <property type="nucleotide sequence ID" value="NZ_JAUTAL010000001.1"/>
</dbReference>
<feature type="chain" id="PRO_5047375087" description="DUF4251 domain-containing protein" evidence="1">
    <location>
        <begin position="22"/>
        <end position="162"/>
    </location>
</feature>
<feature type="signal peptide" evidence="1">
    <location>
        <begin position="1"/>
        <end position="21"/>
    </location>
</feature>
<evidence type="ECO:0000256" key="1">
    <source>
        <dbReference type="SAM" id="SignalP"/>
    </source>
</evidence>
<name>A0ABU0TE63_9FLAO</name>
<accession>A0ABU0TE63</accession>
<keyword evidence="3" id="KW-1185">Reference proteome</keyword>
<evidence type="ECO:0008006" key="4">
    <source>
        <dbReference type="Google" id="ProtNLM"/>
    </source>
</evidence>
<evidence type="ECO:0000313" key="3">
    <source>
        <dbReference type="Proteomes" id="UP001225072"/>
    </source>
</evidence>
<dbReference type="EMBL" id="JAUTAL010000001">
    <property type="protein sequence ID" value="MDQ1095241.1"/>
    <property type="molecule type" value="Genomic_DNA"/>
</dbReference>
<proteinExistence type="predicted"/>
<evidence type="ECO:0000313" key="2">
    <source>
        <dbReference type="EMBL" id="MDQ1095241.1"/>
    </source>
</evidence>
<dbReference type="Proteomes" id="UP001225072">
    <property type="component" value="Unassembled WGS sequence"/>
</dbReference>
<protein>
    <recommendedName>
        <fullName evidence="4">DUF4251 domain-containing protein</fullName>
    </recommendedName>
</protein>
<comment type="caution">
    <text evidence="2">The sequence shown here is derived from an EMBL/GenBank/DDBJ whole genome shotgun (WGS) entry which is preliminary data.</text>
</comment>
<gene>
    <name evidence="2" type="ORF">QE404_000388</name>
</gene>
<sequence>MKKTFLFAVLAIAISTTSTSAQVAARKKEALSTMDSRTGRAVSITFREAKNYFTNNTAKPAVVKIATQEEFDKYFGAAATMKSKPTEIDFSKEYVLAVIGQESKNNISMKAQSVVKKADGKLVINYRKSVGKKQTYTIIPSIVLIVNKRTAGEGSLSAVEIK</sequence>